<dbReference type="Gene3D" id="1.20.5.730">
    <property type="entry name" value="Single helix bin"/>
    <property type="match status" value="1"/>
</dbReference>
<dbReference type="Pfam" id="PF08912">
    <property type="entry name" value="Rho_Binding"/>
    <property type="match status" value="1"/>
</dbReference>
<sequence>MNAKEVNLNTYKDREHEYEMLNGQLQKEKDELNRQYKQLQDEFDRKISNNEELEKLHAKLKTESLLKQQAVNKLHEIMNRKDPRETGKGKSKVSNADLRRKRRI</sequence>
<dbReference type="EC" id="2.7.11.1" evidence="1"/>
<protein>
    <recommendedName>
        <fullName evidence="1">non-specific serine/threonine protein kinase</fullName>
        <ecNumber evidence="1">2.7.11.1</ecNumber>
    </recommendedName>
</protein>
<keyword evidence="7 8" id="KW-0175">Coiled coil</keyword>
<dbReference type="SUPFAM" id="SSF103652">
    <property type="entry name" value="G protein-binding domain"/>
    <property type="match status" value="1"/>
</dbReference>
<keyword evidence="4" id="KW-0547">Nucleotide-binding</keyword>
<evidence type="ECO:0000256" key="5">
    <source>
        <dbReference type="ARBA" id="ARBA00022777"/>
    </source>
</evidence>
<evidence type="ECO:0000256" key="2">
    <source>
        <dbReference type="ARBA" id="ARBA00022527"/>
    </source>
</evidence>
<evidence type="ECO:0000256" key="4">
    <source>
        <dbReference type="ARBA" id="ARBA00022741"/>
    </source>
</evidence>
<feature type="coiled-coil region" evidence="9">
    <location>
        <begin position="11"/>
        <end position="63"/>
    </location>
</feature>
<evidence type="ECO:0000256" key="3">
    <source>
        <dbReference type="ARBA" id="ARBA00022679"/>
    </source>
</evidence>
<keyword evidence="5" id="KW-0418">Kinase</keyword>
<dbReference type="Proteomes" id="UP001162164">
    <property type="component" value="Unassembled WGS sequence"/>
</dbReference>
<name>A0ABQ9JJ65_9CUCU</name>
<evidence type="ECO:0000256" key="1">
    <source>
        <dbReference type="ARBA" id="ARBA00012513"/>
    </source>
</evidence>
<evidence type="ECO:0000256" key="9">
    <source>
        <dbReference type="SAM" id="Coils"/>
    </source>
</evidence>
<proteinExistence type="predicted"/>
<dbReference type="PROSITE" id="PS51859">
    <property type="entry name" value="RHO_BD"/>
    <property type="match status" value="1"/>
</dbReference>
<evidence type="ECO:0000256" key="10">
    <source>
        <dbReference type="SAM" id="MobiDB-lite"/>
    </source>
</evidence>
<dbReference type="InterPro" id="IPR015008">
    <property type="entry name" value="ROCK_Rho-bd_dom"/>
</dbReference>
<organism evidence="12 13">
    <name type="scientific">Molorchus minor</name>
    <dbReference type="NCBI Taxonomy" id="1323400"/>
    <lineage>
        <taxon>Eukaryota</taxon>
        <taxon>Metazoa</taxon>
        <taxon>Ecdysozoa</taxon>
        <taxon>Arthropoda</taxon>
        <taxon>Hexapoda</taxon>
        <taxon>Insecta</taxon>
        <taxon>Pterygota</taxon>
        <taxon>Neoptera</taxon>
        <taxon>Endopterygota</taxon>
        <taxon>Coleoptera</taxon>
        <taxon>Polyphaga</taxon>
        <taxon>Cucujiformia</taxon>
        <taxon>Chrysomeloidea</taxon>
        <taxon>Cerambycidae</taxon>
        <taxon>Lamiinae</taxon>
        <taxon>Monochamini</taxon>
        <taxon>Molorchus</taxon>
    </lineage>
</organism>
<reference evidence="12" key="1">
    <citation type="journal article" date="2023" name="Insect Mol. Biol.">
        <title>Genome sequencing provides insights into the evolution of gene families encoding plant cell wall-degrading enzymes in longhorned beetles.</title>
        <authorList>
            <person name="Shin N.R."/>
            <person name="Okamura Y."/>
            <person name="Kirsch R."/>
            <person name="Pauchet Y."/>
        </authorList>
    </citation>
    <scope>NUCLEOTIDE SEQUENCE</scope>
    <source>
        <strain evidence="12">MMC_N1</strain>
    </source>
</reference>
<keyword evidence="6" id="KW-0067">ATP-binding</keyword>
<keyword evidence="13" id="KW-1185">Reference proteome</keyword>
<accession>A0ABQ9JJ65</accession>
<evidence type="ECO:0000259" key="11">
    <source>
        <dbReference type="PROSITE" id="PS51859"/>
    </source>
</evidence>
<keyword evidence="3" id="KW-0808">Transferase</keyword>
<feature type="compositionally biased region" description="Basic and acidic residues" evidence="10">
    <location>
        <begin position="76"/>
        <end position="88"/>
    </location>
</feature>
<keyword evidence="2" id="KW-0723">Serine/threonine-protein kinase</keyword>
<dbReference type="EMBL" id="JAPWTJ010000516">
    <property type="protein sequence ID" value="KAJ8977717.1"/>
    <property type="molecule type" value="Genomic_DNA"/>
</dbReference>
<comment type="caution">
    <text evidence="12">The sequence shown here is derived from an EMBL/GenBank/DDBJ whole genome shotgun (WGS) entry which is preliminary data.</text>
</comment>
<gene>
    <name evidence="12" type="ORF">NQ317_007266</name>
</gene>
<evidence type="ECO:0000256" key="6">
    <source>
        <dbReference type="ARBA" id="ARBA00022840"/>
    </source>
</evidence>
<evidence type="ECO:0000256" key="8">
    <source>
        <dbReference type="PROSITE-ProRule" id="PRU01206"/>
    </source>
</evidence>
<evidence type="ECO:0000313" key="13">
    <source>
        <dbReference type="Proteomes" id="UP001162164"/>
    </source>
</evidence>
<feature type="domain" description="RhoBD" evidence="11">
    <location>
        <begin position="19"/>
        <end position="83"/>
    </location>
</feature>
<evidence type="ECO:0000313" key="12">
    <source>
        <dbReference type="EMBL" id="KAJ8977717.1"/>
    </source>
</evidence>
<evidence type="ECO:0000256" key="7">
    <source>
        <dbReference type="ARBA" id="ARBA00023054"/>
    </source>
</evidence>
<feature type="region of interest" description="Disordered" evidence="10">
    <location>
        <begin position="76"/>
        <end position="104"/>
    </location>
</feature>